<dbReference type="Pfam" id="PF02582">
    <property type="entry name" value="DUF155"/>
    <property type="match status" value="1"/>
</dbReference>
<dbReference type="InterPro" id="IPR003734">
    <property type="entry name" value="DUF155"/>
</dbReference>
<organism evidence="5 6">
    <name type="scientific">Pseudoloma neurophilia</name>
    <dbReference type="NCBI Taxonomy" id="146866"/>
    <lineage>
        <taxon>Eukaryota</taxon>
        <taxon>Fungi</taxon>
        <taxon>Fungi incertae sedis</taxon>
        <taxon>Microsporidia</taxon>
        <taxon>Pseudoloma</taxon>
    </lineage>
</organism>
<dbReference type="EMBL" id="LGUB01000001">
    <property type="protein sequence ID" value="KRH95293.1"/>
    <property type="molecule type" value="Genomic_DNA"/>
</dbReference>
<feature type="compositionally biased region" description="Basic and acidic residues" evidence="2">
    <location>
        <begin position="182"/>
        <end position="196"/>
    </location>
</feature>
<dbReference type="Proteomes" id="UP000051530">
    <property type="component" value="Unassembled WGS sequence"/>
</dbReference>
<feature type="domain" description="DUF155" evidence="4">
    <location>
        <begin position="238"/>
        <end position="407"/>
    </location>
</feature>
<dbReference type="InterPro" id="IPR051624">
    <property type="entry name" value="RMD1/Sad1-interacting"/>
</dbReference>
<evidence type="ECO:0000313" key="6">
    <source>
        <dbReference type="Proteomes" id="UP000051530"/>
    </source>
</evidence>
<gene>
    <name evidence="5" type="ORF">M153_100029011</name>
</gene>
<reference evidence="5 6" key="1">
    <citation type="submission" date="2015-07" db="EMBL/GenBank/DDBJ databases">
        <title>The genome of Pseudoloma neurophilia, a relevant intracellular parasite of the zebrafish.</title>
        <authorList>
            <person name="Ndikumana S."/>
            <person name="Pelin A."/>
            <person name="Sanders J."/>
            <person name="Corradi N."/>
        </authorList>
    </citation>
    <scope>NUCLEOTIDE SEQUENCE [LARGE SCALE GENOMIC DNA]</scope>
    <source>
        <strain evidence="5 6">MK1</strain>
    </source>
</reference>
<evidence type="ECO:0000256" key="2">
    <source>
        <dbReference type="SAM" id="MobiDB-lite"/>
    </source>
</evidence>
<accession>A0A0R0M198</accession>
<keyword evidence="3" id="KW-1133">Transmembrane helix</keyword>
<evidence type="ECO:0000256" key="1">
    <source>
        <dbReference type="ARBA" id="ARBA00008306"/>
    </source>
</evidence>
<keyword evidence="3" id="KW-0472">Membrane</keyword>
<evidence type="ECO:0000256" key="3">
    <source>
        <dbReference type="SAM" id="Phobius"/>
    </source>
</evidence>
<name>A0A0R0M198_9MICR</name>
<feature type="compositionally biased region" description="Basic and acidic residues" evidence="2">
    <location>
        <begin position="207"/>
        <end position="218"/>
    </location>
</feature>
<dbReference type="AlphaFoldDB" id="A0A0R0M198"/>
<feature type="region of interest" description="Disordered" evidence="2">
    <location>
        <begin position="109"/>
        <end position="221"/>
    </location>
</feature>
<proteinExistence type="inferred from homology"/>
<sequence length="458" mass="52980">MSADKQTLNFNNEEYHTKDRKAARAELRALRDAFPLKTSDSITKIQKKKDQSIKLKPVRAFCTAEEINLKYLLKYLKKKKMFIKNVAYYGECLFAQVQFSNEQSLRTSQVPEDVFHQQSEKKQDNITDRGRDGQGISERHQDDITDGQYDVGESGQYDITERGQDDVGESGQYDVTDGQDDITERDQDDVTERDQYDVTDGQSISEIHQDNKGNHDDIPEQNQDDITEVKDENTTFDVFFFEYGVTVFWGASNTLETKILRLIKVAEVNPYRSDQIEMESFSYGISKDALFCDDIIYLNSEYFFFKMVISCAIAQSVKLDYFEELTDVSIEEIKNLPEEVSNMGKTNYTRTDILKFIGRLHKLRINLNLVTNILDEPELLWNFPKYSELYESFKHCLEIKTRADILNQRCDVIHGILEILSENINTRNSERLEKMVIGLIGVSVVVGIVQIIVLLIKR</sequence>
<feature type="transmembrane region" description="Helical" evidence="3">
    <location>
        <begin position="435"/>
        <end position="456"/>
    </location>
</feature>
<protein>
    <submittedName>
        <fullName evidence="5">Sporulation protein RMD1</fullName>
    </submittedName>
</protein>
<evidence type="ECO:0000259" key="4">
    <source>
        <dbReference type="Pfam" id="PF02582"/>
    </source>
</evidence>
<comment type="caution">
    <text evidence="5">The sequence shown here is derived from an EMBL/GenBank/DDBJ whole genome shotgun (WGS) entry which is preliminary data.</text>
</comment>
<feature type="compositionally biased region" description="Basic and acidic residues" evidence="2">
    <location>
        <begin position="113"/>
        <end position="143"/>
    </location>
</feature>
<comment type="similarity">
    <text evidence="1">Belongs to the RMD1/sif2 family.</text>
</comment>
<keyword evidence="3" id="KW-0812">Transmembrane</keyword>
<evidence type="ECO:0000313" key="5">
    <source>
        <dbReference type="EMBL" id="KRH95293.1"/>
    </source>
</evidence>
<dbReference type="OrthoDB" id="18302at2759"/>
<dbReference type="GO" id="GO:0005739">
    <property type="term" value="C:mitochondrion"/>
    <property type="evidence" value="ECO:0007669"/>
    <property type="project" value="UniProtKB-ARBA"/>
</dbReference>
<dbReference type="PANTHER" id="PTHR16255:SF1">
    <property type="entry name" value="REQUIRED FOR MEIOTIC NUCLEAR DIVISION PROTEIN 1 HOMOLOG"/>
    <property type="match status" value="1"/>
</dbReference>
<dbReference type="PANTHER" id="PTHR16255">
    <property type="entry name" value="REQUIRED FOR MEIOTIC NUCLEAR DIVISION PROTEIN 1 HOMOLOG"/>
    <property type="match status" value="1"/>
</dbReference>
<dbReference type="VEuPathDB" id="MicrosporidiaDB:M153_100029011"/>
<keyword evidence="6" id="KW-1185">Reference proteome</keyword>